<evidence type="ECO:0000256" key="1">
    <source>
        <dbReference type="ARBA" id="ARBA00022679"/>
    </source>
</evidence>
<keyword evidence="2" id="KW-0012">Acyltransferase</keyword>
<keyword evidence="5" id="KW-1185">Reference proteome</keyword>
<comment type="caution">
    <text evidence="4">The sequence shown here is derived from an EMBL/GenBank/DDBJ whole genome shotgun (WGS) entry which is preliminary data.</text>
</comment>
<dbReference type="EMBL" id="JAUSRF010000002">
    <property type="protein sequence ID" value="MDP9835820.1"/>
    <property type="molecule type" value="Genomic_DNA"/>
</dbReference>
<organism evidence="4 5">
    <name type="scientific">Neorhizobium huautlense</name>
    <dbReference type="NCBI Taxonomy" id="67774"/>
    <lineage>
        <taxon>Bacteria</taxon>
        <taxon>Pseudomonadati</taxon>
        <taxon>Pseudomonadota</taxon>
        <taxon>Alphaproteobacteria</taxon>
        <taxon>Hyphomicrobiales</taxon>
        <taxon>Rhizobiaceae</taxon>
        <taxon>Rhizobium/Agrobacterium group</taxon>
        <taxon>Neorhizobium</taxon>
    </lineage>
</organism>
<dbReference type="Proteomes" id="UP001241472">
    <property type="component" value="Unassembled WGS sequence"/>
</dbReference>
<feature type="domain" description="N-acetyltransferase" evidence="3">
    <location>
        <begin position="4"/>
        <end position="165"/>
    </location>
</feature>
<reference evidence="4 5" key="1">
    <citation type="submission" date="2023-07" db="EMBL/GenBank/DDBJ databases">
        <title>Sorghum-associated microbial communities from plants grown in Nebraska, USA.</title>
        <authorList>
            <person name="Schachtman D."/>
        </authorList>
    </citation>
    <scope>NUCLEOTIDE SEQUENCE [LARGE SCALE GENOMIC DNA]</scope>
    <source>
        <strain evidence="4 5">DS1307</strain>
    </source>
</reference>
<gene>
    <name evidence="4" type="ORF">J2T09_000562</name>
</gene>
<name>A0ABT9PNN1_9HYPH</name>
<sequence>MTEPLFRHAVPTDAARCYEIEISAYEGDEAATLEKIALRIGDYPQGFLVLEVDGGIVGFINSGCAENVVMSDEDFKQLIGHDPDAQNVVIMSVVIDPAFQGQGYSSRLMREFIRRMEGMGKKTIHLMCKEQHVGLYEKFGYRYVRPSDSDHGGMAWHEMVMDLPR</sequence>
<dbReference type="PANTHER" id="PTHR10908:SF0">
    <property type="entry name" value="SEROTONIN N-ACETYLTRANSFERASE"/>
    <property type="match status" value="1"/>
</dbReference>
<keyword evidence="1" id="KW-0808">Transferase</keyword>
<dbReference type="PANTHER" id="PTHR10908">
    <property type="entry name" value="SEROTONIN N-ACETYLTRANSFERASE"/>
    <property type="match status" value="1"/>
</dbReference>
<evidence type="ECO:0000256" key="2">
    <source>
        <dbReference type="ARBA" id="ARBA00023315"/>
    </source>
</evidence>
<dbReference type="RefSeq" id="WP_306830861.1">
    <property type="nucleotide sequence ID" value="NZ_JAUSRF010000002.1"/>
</dbReference>
<dbReference type="InterPro" id="IPR016181">
    <property type="entry name" value="Acyl_CoA_acyltransferase"/>
</dbReference>
<evidence type="ECO:0000259" key="3">
    <source>
        <dbReference type="PROSITE" id="PS51186"/>
    </source>
</evidence>
<dbReference type="PROSITE" id="PS51186">
    <property type="entry name" value="GNAT"/>
    <property type="match status" value="1"/>
</dbReference>
<proteinExistence type="predicted"/>
<evidence type="ECO:0000313" key="5">
    <source>
        <dbReference type="Proteomes" id="UP001241472"/>
    </source>
</evidence>
<dbReference type="Gene3D" id="3.40.630.30">
    <property type="match status" value="1"/>
</dbReference>
<accession>A0ABT9PNN1</accession>
<dbReference type="InterPro" id="IPR051635">
    <property type="entry name" value="SNAT-like"/>
</dbReference>
<evidence type="ECO:0000313" key="4">
    <source>
        <dbReference type="EMBL" id="MDP9835820.1"/>
    </source>
</evidence>
<dbReference type="InterPro" id="IPR000182">
    <property type="entry name" value="GNAT_dom"/>
</dbReference>
<dbReference type="Pfam" id="PF00583">
    <property type="entry name" value="Acetyltransf_1"/>
    <property type="match status" value="1"/>
</dbReference>
<protein>
    <submittedName>
        <fullName evidence="4">Ribosomal protein S18 acetylase RimI-like enzyme</fullName>
    </submittedName>
</protein>
<dbReference type="SUPFAM" id="SSF55729">
    <property type="entry name" value="Acyl-CoA N-acyltransferases (Nat)"/>
    <property type="match status" value="1"/>
</dbReference>
<dbReference type="CDD" id="cd04301">
    <property type="entry name" value="NAT_SF"/>
    <property type="match status" value="1"/>
</dbReference>